<dbReference type="Pfam" id="PF01478">
    <property type="entry name" value="Peptidase_A24"/>
    <property type="match status" value="1"/>
</dbReference>
<evidence type="ECO:0000256" key="1">
    <source>
        <dbReference type="ARBA" id="ARBA00005801"/>
    </source>
</evidence>
<evidence type="ECO:0000313" key="5">
    <source>
        <dbReference type="Proteomes" id="UP001151071"/>
    </source>
</evidence>
<keyword evidence="2" id="KW-1133">Transmembrane helix</keyword>
<dbReference type="InterPro" id="IPR050882">
    <property type="entry name" value="Prepilin_peptidase/N-MTase"/>
</dbReference>
<organism evidence="4 5">
    <name type="scientific">Brevibacillus thermoruber</name>
    <dbReference type="NCBI Taxonomy" id="33942"/>
    <lineage>
        <taxon>Bacteria</taxon>
        <taxon>Bacillati</taxon>
        <taxon>Bacillota</taxon>
        <taxon>Bacilli</taxon>
        <taxon>Bacillales</taxon>
        <taxon>Paenibacillaceae</taxon>
        <taxon>Brevibacillus</taxon>
    </lineage>
</organism>
<dbReference type="Gene3D" id="1.20.120.1220">
    <property type="match status" value="1"/>
</dbReference>
<comment type="similarity">
    <text evidence="1">Belongs to the peptidase A24 family.</text>
</comment>
<protein>
    <submittedName>
        <fullName evidence="4">A24 family peptidase</fullName>
    </submittedName>
</protein>
<dbReference type="PANTHER" id="PTHR30487">
    <property type="entry name" value="TYPE 4 PREPILIN-LIKE PROTEINS LEADER PEPTIDE-PROCESSING ENZYME"/>
    <property type="match status" value="1"/>
</dbReference>
<evidence type="ECO:0000256" key="2">
    <source>
        <dbReference type="SAM" id="Phobius"/>
    </source>
</evidence>
<reference evidence="4" key="1">
    <citation type="submission" date="2022-12" db="EMBL/GenBank/DDBJ databases">
        <title>Draft genome sequence of the thermophilic strain Brevibacillus thermoruber HT42, isolated from Los Humeros, Puebla, Mexico, with biotechnological potential.</title>
        <authorList>
            <person name="Lara Sanchez J."/>
            <person name="Solis Palacios R."/>
            <person name="Bustos Baena A.S."/>
            <person name="Ruz Baez A.E."/>
            <person name="Espinosa Luna G."/>
            <person name="Oliart Ros R.M."/>
        </authorList>
    </citation>
    <scope>NUCLEOTIDE SEQUENCE</scope>
    <source>
        <strain evidence="4">HT42</strain>
    </source>
</reference>
<dbReference type="EMBL" id="JAPYYP010000034">
    <property type="protein sequence ID" value="MDA5110545.1"/>
    <property type="molecule type" value="Genomic_DNA"/>
</dbReference>
<comment type="caution">
    <text evidence="4">The sequence shown here is derived from an EMBL/GenBank/DDBJ whole genome shotgun (WGS) entry which is preliminary data.</text>
</comment>
<dbReference type="Proteomes" id="UP001151071">
    <property type="component" value="Unassembled WGS sequence"/>
</dbReference>
<evidence type="ECO:0000313" key="4">
    <source>
        <dbReference type="EMBL" id="MDA5110545.1"/>
    </source>
</evidence>
<dbReference type="PANTHER" id="PTHR30487:SF0">
    <property type="entry name" value="PREPILIN LEADER PEPTIDASE_N-METHYLTRANSFERASE-RELATED"/>
    <property type="match status" value="1"/>
</dbReference>
<feature type="transmembrane region" description="Helical" evidence="2">
    <location>
        <begin position="46"/>
        <end position="67"/>
    </location>
</feature>
<keyword evidence="2" id="KW-0472">Membrane</keyword>
<name>A0A9X3TUL3_9BACL</name>
<accession>A0A9X3TUL3</accession>
<dbReference type="GO" id="GO:0006465">
    <property type="term" value="P:signal peptide processing"/>
    <property type="evidence" value="ECO:0007669"/>
    <property type="project" value="TreeGrafter"/>
</dbReference>
<feature type="domain" description="Prepilin type IV endopeptidase peptidase" evidence="3">
    <location>
        <begin position="5"/>
        <end position="103"/>
    </location>
</feature>
<dbReference type="RefSeq" id="WP_143863738.1">
    <property type="nucleotide sequence ID" value="NZ_JAPYYP010000034.1"/>
</dbReference>
<feature type="transmembrane region" description="Helical" evidence="2">
    <location>
        <begin position="130"/>
        <end position="154"/>
    </location>
</feature>
<proteinExistence type="inferred from homology"/>
<feature type="transmembrane region" description="Helical" evidence="2">
    <location>
        <begin position="88"/>
        <end position="110"/>
    </location>
</feature>
<dbReference type="AlphaFoldDB" id="A0A9X3TUL3"/>
<keyword evidence="5" id="KW-1185">Reference proteome</keyword>
<keyword evidence="2" id="KW-0812">Transmembrane</keyword>
<dbReference type="GO" id="GO:0005886">
    <property type="term" value="C:plasma membrane"/>
    <property type="evidence" value="ECO:0007669"/>
    <property type="project" value="TreeGrafter"/>
</dbReference>
<gene>
    <name evidence="4" type="ORF">O3V59_19595</name>
</gene>
<evidence type="ECO:0000259" key="3">
    <source>
        <dbReference type="Pfam" id="PF01478"/>
    </source>
</evidence>
<dbReference type="InterPro" id="IPR000045">
    <property type="entry name" value="Prepilin_IV_endopep_pep"/>
</dbReference>
<dbReference type="GO" id="GO:0004190">
    <property type="term" value="F:aspartic-type endopeptidase activity"/>
    <property type="evidence" value="ECO:0007669"/>
    <property type="project" value="InterPro"/>
</dbReference>
<sequence length="159" mass="17459">MKEAVLFALLAAAAWSDWRCRKVPNRLTMPAMAAGLLYQWQSGAGWPALGGLLGAFLLTVGPVAVRGMGMGDQKLLMAVGAWTSWAEVYPLFLHSLLLCLAVVCCRPGTWRRLRLNVHGLAAGWTAHRQLWLPGRAESALVFPYAVFLLAAYLLQPAWR</sequence>